<evidence type="ECO:0000313" key="10">
    <source>
        <dbReference type="EMBL" id="KAK3091805.1"/>
    </source>
</evidence>
<evidence type="ECO:0000256" key="9">
    <source>
        <dbReference type="SAM" id="Phobius"/>
    </source>
</evidence>
<keyword evidence="7 9" id="KW-0472">Membrane</keyword>
<evidence type="ECO:0000256" key="5">
    <source>
        <dbReference type="ARBA" id="ARBA00022989"/>
    </source>
</evidence>
<dbReference type="Pfam" id="PF15086">
    <property type="entry name" value="UPF0542"/>
    <property type="match status" value="1"/>
</dbReference>
<comment type="similarity">
    <text evidence="2">Belongs to the SMIM15 family.</text>
</comment>
<dbReference type="EMBL" id="VSWD01000010">
    <property type="protein sequence ID" value="KAK3091805.1"/>
    <property type="molecule type" value="Genomic_DNA"/>
</dbReference>
<dbReference type="Proteomes" id="UP001186944">
    <property type="component" value="Unassembled WGS sequence"/>
</dbReference>
<comment type="subcellular location">
    <subcellularLocation>
        <location evidence="1">Membrane</location>
        <topology evidence="1">Single-pass membrane protein</topology>
    </subcellularLocation>
</comment>
<protein>
    <recommendedName>
        <fullName evidence="3">Small integral membrane protein 15</fullName>
    </recommendedName>
</protein>
<comment type="caution">
    <text evidence="10">The sequence shown here is derived from an EMBL/GenBank/DDBJ whole genome shotgun (WGS) entry which is preliminary data.</text>
</comment>
<evidence type="ECO:0000256" key="7">
    <source>
        <dbReference type="ARBA" id="ARBA00023136"/>
    </source>
</evidence>
<dbReference type="GO" id="GO:0016020">
    <property type="term" value="C:membrane"/>
    <property type="evidence" value="ECO:0007669"/>
    <property type="project" value="UniProtKB-SubCell"/>
</dbReference>
<keyword evidence="5 9" id="KW-1133">Transmembrane helix</keyword>
<proteinExistence type="inferred from homology"/>
<keyword evidence="4 9" id="KW-0812">Transmembrane</keyword>
<sequence>MTSWDWREILESTLKWAATDPWQFIYYVLLCLSPLFLISAILAWNLAKQIEAKEKEQKRKARREANIKKANSKKSKKED</sequence>
<name>A0AA88XTX8_PINIB</name>
<evidence type="ECO:0000256" key="4">
    <source>
        <dbReference type="ARBA" id="ARBA00022692"/>
    </source>
</evidence>
<evidence type="ECO:0000256" key="8">
    <source>
        <dbReference type="SAM" id="MobiDB-lite"/>
    </source>
</evidence>
<dbReference type="PANTHER" id="PTHR28644">
    <property type="entry name" value="SMALL INTEGRAL MEMBRANE PROTEIN 15"/>
    <property type="match status" value="1"/>
</dbReference>
<feature type="compositionally biased region" description="Basic residues" evidence="8">
    <location>
        <begin position="70"/>
        <end position="79"/>
    </location>
</feature>
<evidence type="ECO:0000256" key="6">
    <source>
        <dbReference type="ARBA" id="ARBA00023054"/>
    </source>
</evidence>
<evidence type="ECO:0000313" key="11">
    <source>
        <dbReference type="Proteomes" id="UP001186944"/>
    </source>
</evidence>
<evidence type="ECO:0000256" key="3">
    <source>
        <dbReference type="ARBA" id="ARBA00017904"/>
    </source>
</evidence>
<dbReference type="AlphaFoldDB" id="A0AA88XTX8"/>
<dbReference type="PANTHER" id="PTHR28644:SF1">
    <property type="entry name" value="SMALL INTEGRAL MEMBRANE PROTEIN 15"/>
    <property type="match status" value="1"/>
</dbReference>
<organism evidence="10 11">
    <name type="scientific">Pinctada imbricata</name>
    <name type="common">Atlantic pearl-oyster</name>
    <name type="synonym">Pinctada martensii</name>
    <dbReference type="NCBI Taxonomy" id="66713"/>
    <lineage>
        <taxon>Eukaryota</taxon>
        <taxon>Metazoa</taxon>
        <taxon>Spiralia</taxon>
        <taxon>Lophotrochozoa</taxon>
        <taxon>Mollusca</taxon>
        <taxon>Bivalvia</taxon>
        <taxon>Autobranchia</taxon>
        <taxon>Pteriomorphia</taxon>
        <taxon>Pterioida</taxon>
        <taxon>Pterioidea</taxon>
        <taxon>Pteriidae</taxon>
        <taxon>Pinctada</taxon>
    </lineage>
</organism>
<gene>
    <name evidence="10" type="ORF">FSP39_022746</name>
</gene>
<reference evidence="10" key="1">
    <citation type="submission" date="2019-08" db="EMBL/GenBank/DDBJ databases">
        <title>The improved chromosome-level genome for the pearl oyster Pinctada fucata martensii using PacBio sequencing and Hi-C.</title>
        <authorList>
            <person name="Zheng Z."/>
        </authorList>
    </citation>
    <scope>NUCLEOTIDE SEQUENCE</scope>
    <source>
        <strain evidence="10">ZZ-2019</strain>
        <tissue evidence="10">Adductor muscle</tissue>
    </source>
</reference>
<keyword evidence="11" id="KW-1185">Reference proteome</keyword>
<accession>A0AA88XTX8</accession>
<evidence type="ECO:0000256" key="2">
    <source>
        <dbReference type="ARBA" id="ARBA00006758"/>
    </source>
</evidence>
<keyword evidence="6" id="KW-0175">Coiled coil</keyword>
<dbReference type="InterPro" id="IPR027877">
    <property type="entry name" value="Smim15"/>
</dbReference>
<feature type="compositionally biased region" description="Basic and acidic residues" evidence="8">
    <location>
        <begin position="55"/>
        <end position="67"/>
    </location>
</feature>
<feature type="transmembrane region" description="Helical" evidence="9">
    <location>
        <begin position="24"/>
        <end position="47"/>
    </location>
</feature>
<feature type="region of interest" description="Disordered" evidence="8">
    <location>
        <begin position="55"/>
        <end position="79"/>
    </location>
</feature>
<evidence type="ECO:0000256" key="1">
    <source>
        <dbReference type="ARBA" id="ARBA00004167"/>
    </source>
</evidence>